<dbReference type="Pfam" id="PF07660">
    <property type="entry name" value="STN"/>
    <property type="match status" value="1"/>
</dbReference>
<dbReference type="GO" id="GO:0009279">
    <property type="term" value="C:cell outer membrane"/>
    <property type="evidence" value="ECO:0007669"/>
    <property type="project" value="UniProtKB-SubCell"/>
</dbReference>
<keyword evidence="5 7" id="KW-0472">Membrane</keyword>
<dbReference type="EMBL" id="JAGTAR010000011">
    <property type="protein sequence ID" value="MBR8535707.1"/>
    <property type="molecule type" value="Genomic_DNA"/>
</dbReference>
<dbReference type="InterPro" id="IPR012910">
    <property type="entry name" value="Plug_dom"/>
</dbReference>
<dbReference type="SMART" id="SM00965">
    <property type="entry name" value="STN"/>
    <property type="match status" value="1"/>
</dbReference>
<keyword evidence="3 7" id="KW-1134">Transmembrane beta strand</keyword>
<dbReference type="InterPro" id="IPR023997">
    <property type="entry name" value="TonB-dep_OMP_SusC/RagA_CS"/>
</dbReference>
<dbReference type="InterPro" id="IPR011662">
    <property type="entry name" value="Secretin/TonB_short_N"/>
</dbReference>
<dbReference type="RefSeq" id="WP_212189892.1">
    <property type="nucleotide sequence ID" value="NZ_JAGTAR010000011.1"/>
</dbReference>
<dbReference type="Gene3D" id="2.60.40.1120">
    <property type="entry name" value="Carboxypeptidase-like, regulatory domain"/>
    <property type="match status" value="1"/>
</dbReference>
<dbReference type="AlphaFoldDB" id="A0A941IYE1"/>
<comment type="subcellular location">
    <subcellularLocation>
        <location evidence="1 7">Cell outer membrane</location>
        <topology evidence="1 7">Multi-pass membrane protein</topology>
    </subcellularLocation>
</comment>
<evidence type="ECO:0000256" key="4">
    <source>
        <dbReference type="ARBA" id="ARBA00022692"/>
    </source>
</evidence>
<dbReference type="SUPFAM" id="SSF49464">
    <property type="entry name" value="Carboxypeptidase regulatory domain-like"/>
    <property type="match status" value="1"/>
</dbReference>
<evidence type="ECO:0000256" key="2">
    <source>
        <dbReference type="ARBA" id="ARBA00022448"/>
    </source>
</evidence>
<comment type="similarity">
    <text evidence="7">Belongs to the TonB-dependent receptor family.</text>
</comment>
<evidence type="ECO:0000256" key="5">
    <source>
        <dbReference type="ARBA" id="ARBA00023136"/>
    </source>
</evidence>
<evidence type="ECO:0000256" key="1">
    <source>
        <dbReference type="ARBA" id="ARBA00004571"/>
    </source>
</evidence>
<dbReference type="InterPro" id="IPR036942">
    <property type="entry name" value="Beta-barrel_TonB_sf"/>
</dbReference>
<evidence type="ECO:0000313" key="9">
    <source>
        <dbReference type="EMBL" id="MBR8535707.1"/>
    </source>
</evidence>
<dbReference type="NCBIfam" id="TIGR04056">
    <property type="entry name" value="OMP_RagA_SusC"/>
    <property type="match status" value="1"/>
</dbReference>
<feature type="domain" description="Secretin/TonB short N-terminal" evidence="8">
    <location>
        <begin position="70"/>
        <end position="121"/>
    </location>
</feature>
<dbReference type="Gene3D" id="2.170.130.10">
    <property type="entry name" value="TonB-dependent receptor, plug domain"/>
    <property type="match status" value="1"/>
</dbReference>
<protein>
    <submittedName>
        <fullName evidence="9">SusC/RagA family TonB-linked outer membrane protein</fullName>
    </submittedName>
</protein>
<proteinExistence type="inferred from homology"/>
<dbReference type="InterPro" id="IPR037066">
    <property type="entry name" value="Plug_dom_sf"/>
</dbReference>
<dbReference type="InterPro" id="IPR008969">
    <property type="entry name" value="CarboxyPept-like_regulatory"/>
</dbReference>
<dbReference type="Gene3D" id="2.40.170.20">
    <property type="entry name" value="TonB-dependent receptor, beta-barrel domain"/>
    <property type="match status" value="1"/>
</dbReference>
<dbReference type="InterPro" id="IPR023996">
    <property type="entry name" value="TonB-dep_OMP_SusC/RagA"/>
</dbReference>
<keyword evidence="10" id="KW-1185">Reference proteome</keyword>
<dbReference type="Gene3D" id="3.55.50.30">
    <property type="match status" value="1"/>
</dbReference>
<organism evidence="9 10">
    <name type="scientific">Carboxylicivirga sediminis</name>
    <dbReference type="NCBI Taxonomy" id="2006564"/>
    <lineage>
        <taxon>Bacteria</taxon>
        <taxon>Pseudomonadati</taxon>
        <taxon>Bacteroidota</taxon>
        <taxon>Bacteroidia</taxon>
        <taxon>Marinilabiliales</taxon>
        <taxon>Marinilabiliaceae</taxon>
        <taxon>Carboxylicivirga</taxon>
    </lineage>
</organism>
<sequence length="1220" mass="136074">MKKSAEKACTGGWYASWLQTLRIMKLLILFVLVGTLQLSANVYSQSKVNLNLKDVSIKQLLEEIEKQTDVTFIYSDSNIDVNKGVSVKAENQSLEELLATVFRNSDVRYSMIENHVVLSALVNDKGAFQQQTLRVTGKVIDINGEPLPGVNVYEKANPQHGVITGIDGTYDIEVDDANDALVFSYIGFEDQEIVVGASREINVTLIEVTTGLDEVVVTALGIKREKKALGYSVSSIKSDELVKSGVPVNPLTSLYGKAAGVKISGTANGPTGGMIINIRNSVSLTESSSTRPLFVVDGIPIFDENSGMNRNDRDGRDRGTGINDINAEDVESVEILKGAKASVLYGHAGANGVVLITTKSGKSKKGFGVEVSSSYTWDNTAFVPELQNEFGTGNTMAVEGLDPELTDEGGFKYEDIDGTKTPIFWGTGGAAGWGPRMDGRQILWWDGQMRPYSAQPDNYEDLFRTGHLATNSVALSNAGDVGNFRFSYTNRQYTSTIIGAEQKNHTVSFNGNINISDKIKLGYISNYYYTFNHNAPYRMQDELVTYGVHRDMKPELWKQNVHDDTGIYWYFRDKERREAAGSQAGQIGASYFWNQTQNDFDEERHHFIQSANLGIEFTDWLSLSLRSGFDMTRKLGEVKKKVIRPLDEDPTQGYYSVSERNILKLTNQALLNFDRKLNDDFRLSGFIGGVYEYSMDRQLKSLTTEFLIENWFSLGNSRKDVKSEGSGGRTSYTLYGLLGSAQVAFRDYLYLEIQGRNDWSSILPPANNSYFYPGVSMSWIVSEALELPEFVKYAKVRASYADVGRPGPAYFGNLNFNVNSYNGIPYQTASSDMPPVDFDKAIAEGTFPTENLKPERKREIEIGFEANMFQGNRLGVDFSWFKANTYDQIMALDVPRSSGVNRIITNAGDVQNNGIELQLTGKPIMTNNFVWNATLNLAKYDTKIKKLAEGVEVLPLWGVTGASREARVGGEFGEYYINPWLRDEEGNLVVGSNGVYEFDTENQVKVGKELPDVIGGFNTNFGYKGFYLDFDFDFQFGGTLISQTNMYLRGNGTGVESLKYRDEARGGLPYYINNGGDLVLLDSHSDATPADSKYGWIFHDGVILDGVKADGTPNDKLINAQQYYERTYWQGYMDITEDVVFKSDYLALRRITFAYEVPRKFLNNTFLTRARLSVFGTNIAYLYKDIPNVTPESFAGTNEFTEYSGLPGVRSYGFEVKLAF</sequence>
<evidence type="ECO:0000259" key="8">
    <source>
        <dbReference type="SMART" id="SM00965"/>
    </source>
</evidence>
<keyword evidence="2 7" id="KW-0813">Transport</keyword>
<comment type="caution">
    <text evidence="9">The sequence shown here is derived from an EMBL/GenBank/DDBJ whole genome shotgun (WGS) entry which is preliminary data.</text>
</comment>
<keyword evidence="6 7" id="KW-0998">Cell outer membrane</keyword>
<evidence type="ECO:0000313" key="10">
    <source>
        <dbReference type="Proteomes" id="UP000679220"/>
    </source>
</evidence>
<dbReference type="Proteomes" id="UP000679220">
    <property type="component" value="Unassembled WGS sequence"/>
</dbReference>
<evidence type="ECO:0000256" key="3">
    <source>
        <dbReference type="ARBA" id="ARBA00022452"/>
    </source>
</evidence>
<name>A0A941IYE1_9BACT</name>
<dbReference type="SUPFAM" id="SSF56935">
    <property type="entry name" value="Porins"/>
    <property type="match status" value="1"/>
</dbReference>
<dbReference type="NCBIfam" id="TIGR04057">
    <property type="entry name" value="SusC_RagA_signa"/>
    <property type="match status" value="1"/>
</dbReference>
<gene>
    <name evidence="9" type="ORF">KDU71_09070</name>
</gene>
<dbReference type="Pfam" id="PF13715">
    <property type="entry name" value="CarbopepD_reg_2"/>
    <property type="match status" value="1"/>
</dbReference>
<dbReference type="PROSITE" id="PS52016">
    <property type="entry name" value="TONB_DEPENDENT_REC_3"/>
    <property type="match status" value="1"/>
</dbReference>
<dbReference type="InterPro" id="IPR039426">
    <property type="entry name" value="TonB-dep_rcpt-like"/>
</dbReference>
<evidence type="ECO:0000256" key="6">
    <source>
        <dbReference type="ARBA" id="ARBA00023237"/>
    </source>
</evidence>
<accession>A0A941IYE1</accession>
<reference evidence="9" key="2">
    <citation type="submission" date="2021-04" db="EMBL/GenBank/DDBJ databases">
        <authorList>
            <person name="Zhang T."/>
            <person name="Zhang Y."/>
            <person name="Lu D."/>
            <person name="Zuo D."/>
            <person name="Du Z."/>
        </authorList>
    </citation>
    <scope>NUCLEOTIDE SEQUENCE</scope>
    <source>
        <strain evidence="9">JR1</strain>
    </source>
</reference>
<reference evidence="9" key="1">
    <citation type="journal article" date="2018" name="Int. J. Syst. Evol. Microbiol.">
        <title>Carboxylicivirga sediminis sp. nov., isolated from coastal sediment.</title>
        <authorList>
            <person name="Wang F.Q."/>
            <person name="Ren L.H."/>
            <person name="Zou R.J."/>
            <person name="Sun Y.Z."/>
            <person name="Liu X.J."/>
            <person name="Jiang F."/>
            <person name="Liu L.J."/>
        </authorList>
    </citation>
    <scope>NUCLEOTIDE SEQUENCE</scope>
    <source>
        <strain evidence="9">JR1</strain>
    </source>
</reference>
<keyword evidence="4 7" id="KW-0812">Transmembrane</keyword>
<evidence type="ECO:0000256" key="7">
    <source>
        <dbReference type="PROSITE-ProRule" id="PRU01360"/>
    </source>
</evidence>
<dbReference type="Pfam" id="PF07715">
    <property type="entry name" value="Plug"/>
    <property type="match status" value="1"/>
</dbReference>